<reference evidence="2 3" key="1">
    <citation type="submission" date="2024-02" db="EMBL/GenBank/DDBJ databases">
        <title>A draft genome for the cacao thread blight pathogen Marasmius crinis-equi.</title>
        <authorList>
            <person name="Cohen S.P."/>
            <person name="Baruah I.K."/>
            <person name="Amoako-Attah I."/>
            <person name="Bukari Y."/>
            <person name="Meinhardt L.W."/>
            <person name="Bailey B.A."/>
        </authorList>
    </citation>
    <scope>NUCLEOTIDE SEQUENCE [LARGE SCALE GENOMIC DNA]</scope>
    <source>
        <strain evidence="2 3">GH-76</strain>
    </source>
</reference>
<organism evidence="2 3">
    <name type="scientific">Marasmius crinis-equi</name>
    <dbReference type="NCBI Taxonomy" id="585013"/>
    <lineage>
        <taxon>Eukaryota</taxon>
        <taxon>Fungi</taxon>
        <taxon>Dikarya</taxon>
        <taxon>Basidiomycota</taxon>
        <taxon>Agaricomycotina</taxon>
        <taxon>Agaricomycetes</taxon>
        <taxon>Agaricomycetidae</taxon>
        <taxon>Agaricales</taxon>
        <taxon>Marasmiineae</taxon>
        <taxon>Marasmiaceae</taxon>
        <taxon>Marasmius</taxon>
    </lineage>
</organism>
<gene>
    <name evidence="2" type="ORF">V5O48_016861</name>
</gene>
<sequence length="264" mass="29370">MLMVIGRTSRLNEDGVCMLGLNSFSYVPCPFEVWKNAEPGFAPSMKNNPTCGLRTGSKRVFHRDVSVAVLEIASYEPEVESCGEANALINILIMIGLKGNELGWICLTSCVTDVTINAIFLFWVSGSGGSSRPRECRDRFSLPRMDMTALTMPESVVTATTTQGKSRATTTMVTTVHSPTSMAFTDEMYDYIPKEHRHCIDEEEEGCEGAEARREEGERVEKVEKVEQAGVKVSVSASRPSMDLERGEKEERYHSREQPDLEQP</sequence>
<accession>A0ABR3EQI8</accession>
<evidence type="ECO:0000313" key="2">
    <source>
        <dbReference type="EMBL" id="KAL0565166.1"/>
    </source>
</evidence>
<evidence type="ECO:0000256" key="1">
    <source>
        <dbReference type="SAM" id="MobiDB-lite"/>
    </source>
</evidence>
<dbReference type="Proteomes" id="UP001465976">
    <property type="component" value="Unassembled WGS sequence"/>
</dbReference>
<proteinExistence type="predicted"/>
<dbReference type="EMBL" id="JBAHYK010002387">
    <property type="protein sequence ID" value="KAL0565166.1"/>
    <property type="molecule type" value="Genomic_DNA"/>
</dbReference>
<protein>
    <submittedName>
        <fullName evidence="2">Uncharacterized protein</fullName>
    </submittedName>
</protein>
<feature type="compositionally biased region" description="Basic and acidic residues" evidence="1">
    <location>
        <begin position="242"/>
        <end position="264"/>
    </location>
</feature>
<feature type="region of interest" description="Disordered" evidence="1">
    <location>
        <begin position="231"/>
        <end position="264"/>
    </location>
</feature>
<keyword evidence="3" id="KW-1185">Reference proteome</keyword>
<comment type="caution">
    <text evidence="2">The sequence shown here is derived from an EMBL/GenBank/DDBJ whole genome shotgun (WGS) entry which is preliminary data.</text>
</comment>
<name>A0ABR3EQI8_9AGAR</name>
<evidence type="ECO:0000313" key="3">
    <source>
        <dbReference type="Proteomes" id="UP001465976"/>
    </source>
</evidence>